<evidence type="ECO:0000259" key="9">
    <source>
        <dbReference type="Pfam" id="PF18565"/>
    </source>
</evidence>
<feature type="signal peptide" evidence="4">
    <location>
        <begin position="1"/>
        <end position="30"/>
    </location>
</feature>
<dbReference type="GO" id="GO:0005975">
    <property type="term" value="P:carbohydrate metabolic process"/>
    <property type="evidence" value="ECO:0007669"/>
    <property type="project" value="InterPro"/>
</dbReference>
<evidence type="ECO:0000313" key="11">
    <source>
        <dbReference type="Proteomes" id="UP000627292"/>
    </source>
</evidence>
<feature type="chain" id="PRO_5037518337" evidence="4">
    <location>
        <begin position="31"/>
        <end position="1017"/>
    </location>
</feature>
<dbReference type="InterPro" id="IPR017853">
    <property type="entry name" value="GH"/>
</dbReference>
<dbReference type="InterPro" id="IPR006104">
    <property type="entry name" value="Glyco_hydro_2_N"/>
</dbReference>
<evidence type="ECO:0000256" key="1">
    <source>
        <dbReference type="ARBA" id="ARBA00007401"/>
    </source>
</evidence>
<dbReference type="Pfam" id="PF00703">
    <property type="entry name" value="Glyco_hydro_2"/>
    <property type="match status" value="1"/>
</dbReference>
<evidence type="ECO:0000313" key="10">
    <source>
        <dbReference type="EMBL" id="GGH76183.1"/>
    </source>
</evidence>
<name>A0A917J1Q9_9BACT</name>
<dbReference type="EMBL" id="BMIB01000004">
    <property type="protein sequence ID" value="GGH76183.1"/>
    <property type="molecule type" value="Genomic_DNA"/>
</dbReference>
<dbReference type="Pfam" id="PF16355">
    <property type="entry name" value="DUF4982"/>
    <property type="match status" value="1"/>
</dbReference>
<dbReference type="PANTHER" id="PTHR42732:SF1">
    <property type="entry name" value="BETA-MANNOSIDASE"/>
    <property type="match status" value="1"/>
</dbReference>
<feature type="domain" description="Glycoside hydrolase family 2 immunoglobulin-like beta-sandwich" evidence="5">
    <location>
        <begin position="223"/>
        <end position="322"/>
    </location>
</feature>
<dbReference type="InterPro" id="IPR006103">
    <property type="entry name" value="Glyco_hydro_2_cat"/>
</dbReference>
<organism evidence="10 11">
    <name type="scientific">Filimonas zeae</name>
    <dbReference type="NCBI Taxonomy" id="1737353"/>
    <lineage>
        <taxon>Bacteria</taxon>
        <taxon>Pseudomonadati</taxon>
        <taxon>Bacteroidota</taxon>
        <taxon>Chitinophagia</taxon>
        <taxon>Chitinophagales</taxon>
        <taxon>Chitinophagaceae</taxon>
        <taxon>Filimonas</taxon>
    </lineage>
</organism>
<keyword evidence="11" id="KW-1185">Reference proteome</keyword>
<keyword evidence="4" id="KW-0732">Signal</keyword>
<dbReference type="InterPro" id="IPR036156">
    <property type="entry name" value="Beta-gal/glucu_dom_sf"/>
</dbReference>
<feature type="domain" description="Glycoside hydrolase family 2 catalytic" evidence="6">
    <location>
        <begin position="326"/>
        <end position="457"/>
    </location>
</feature>
<keyword evidence="2" id="KW-0378">Hydrolase</keyword>
<proteinExistence type="inferred from homology"/>
<dbReference type="InterPro" id="IPR006102">
    <property type="entry name" value="Ig-like_GH2"/>
</dbReference>
<dbReference type="SUPFAM" id="SSF49785">
    <property type="entry name" value="Galactose-binding domain-like"/>
    <property type="match status" value="2"/>
</dbReference>
<evidence type="ECO:0000259" key="6">
    <source>
        <dbReference type="Pfam" id="PF02836"/>
    </source>
</evidence>
<evidence type="ECO:0000256" key="4">
    <source>
        <dbReference type="SAM" id="SignalP"/>
    </source>
</evidence>
<dbReference type="InterPro" id="IPR051913">
    <property type="entry name" value="GH2_Domain-Containing"/>
</dbReference>
<dbReference type="InterPro" id="IPR008979">
    <property type="entry name" value="Galactose-bd-like_sf"/>
</dbReference>
<dbReference type="InterPro" id="IPR040605">
    <property type="entry name" value="Glyco_hydro2_dom5"/>
</dbReference>
<protein>
    <submittedName>
        <fullName evidence="10">Beta-galactosidase</fullName>
    </submittedName>
</protein>
<dbReference type="Proteomes" id="UP000627292">
    <property type="component" value="Unassembled WGS sequence"/>
</dbReference>
<dbReference type="SUPFAM" id="SSF51445">
    <property type="entry name" value="(Trans)glycosidases"/>
    <property type="match status" value="1"/>
</dbReference>
<evidence type="ECO:0000259" key="7">
    <source>
        <dbReference type="Pfam" id="PF02837"/>
    </source>
</evidence>
<dbReference type="Gene3D" id="3.20.20.80">
    <property type="entry name" value="Glycosidases"/>
    <property type="match status" value="1"/>
</dbReference>
<dbReference type="Gene3D" id="2.60.40.10">
    <property type="entry name" value="Immunoglobulins"/>
    <property type="match status" value="3"/>
</dbReference>
<keyword evidence="3" id="KW-0326">Glycosidase</keyword>
<gene>
    <name evidence="10" type="ORF">GCM10011379_40640</name>
</gene>
<dbReference type="InterPro" id="IPR032311">
    <property type="entry name" value="DUF4982"/>
</dbReference>
<dbReference type="PANTHER" id="PTHR42732">
    <property type="entry name" value="BETA-GALACTOSIDASE"/>
    <property type="match status" value="1"/>
</dbReference>
<accession>A0A917J1Q9</accession>
<dbReference type="Gene3D" id="2.60.120.260">
    <property type="entry name" value="Galactose-binding domain-like"/>
    <property type="match status" value="2"/>
</dbReference>
<dbReference type="Pfam" id="PF18565">
    <property type="entry name" value="Glyco_hydro2_C5"/>
    <property type="match status" value="1"/>
</dbReference>
<evidence type="ECO:0000256" key="2">
    <source>
        <dbReference type="ARBA" id="ARBA00022801"/>
    </source>
</evidence>
<dbReference type="AlphaFoldDB" id="A0A917J1Q9"/>
<feature type="domain" description="Glycosyl hydrolases family 2 sugar binding" evidence="7">
    <location>
        <begin position="86"/>
        <end position="198"/>
    </location>
</feature>
<comment type="similarity">
    <text evidence="1">Belongs to the glycosyl hydrolase 2 family.</text>
</comment>
<dbReference type="SUPFAM" id="SSF49303">
    <property type="entry name" value="beta-Galactosidase/glucuronidase domain"/>
    <property type="match status" value="1"/>
</dbReference>
<reference evidence="10" key="2">
    <citation type="submission" date="2020-09" db="EMBL/GenBank/DDBJ databases">
        <authorList>
            <person name="Sun Q."/>
            <person name="Zhou Y."/>
        </authorList>
    </citation>
    <scope>NUCLEOTIDE SEQUENCE</scope>
    <source>
        <strain evidence="10">CGMCC 1.15290</strain>
    </source>
</reference>
<feature type="domain" description="Glycoside hydrolase family 2" evidence="9">
    <location>
        <begin position="727"/>
        <end position="816"/>
    </location>
</feature>
<dbReference type="Pfam" id="PF02837">
    <property type="entry name" value="Glyco_hydro_2_N"/>
    <property type="match status" value="1"/>
</dbReference>
<dbReference type="GO" id="GO:0004553">
    <property type="term" value="F:hydrolase activity, hydrolyzing O-glycosyl compounds"/>
    <property type="evidence" value="ECO:0007669"/>
    <property type="project" value="InterPro"/>
</dbReference>
<feature type="domain" description="DUF4982" evidence="8">
    <location>
        <begin position="644"/>
        <end position="701"/>
    </location>
</feature>
<evidence type="ECO:0000259" key="8">
    <source>
        <dbReference type="Pfam" id="PF16355"/>
    </source>
</evidence>
<evidence type="ECO:0000256" key="3">
    <source>
        <dbReference type="ARBA" id="ARBA00023295"/>
    </source>
</evidence>
<comment type="caution">
    <text evidence="10">The sequence shown here is derived from an EMBL/GenBank/DDBJ whole genome shotgun (WGS) entry which is preliminary data.</text>
</comment>
<dbReference type="Pfam" id="PF02836">
    <property type="entry name" value="Glyco_hydro_2_C"/>
    <property type="match status" value="1"/>
</dbReference>
<sequence>MTQLIIFKGKRKKGALQLLVAMLVLTSLYAQEPQQRVKYNFNADWKVYTGDSIDAAVPDYNDGGWKRVTLPYAWNEDEAFKKDIVNLSTAIVWYRKKFILPAAAKGQKVFLEFEGIRQGGDFFVNGKHVGLHENGVMAFGFDVTDYIKPGDENVVAARIDNNWDYREKATNQKYQWEDRNFNVNYGGITKNVYLHVAPKLYQTLPLYANLNTTGVYIYGSDYNIKNKSATIHAASEVKNETTTPQHFTYEVAVRDVNGKLIKSFSGDKVSLAPGEKTIVSAAAAVNNLNFWSWGYGYLYDVTTLLKVNGKTVDAVTTKTGFRKTAFKDGMIYLNDRVIMVHGYAQRTTNEWPGAGASVPAWMSDYSNKLMVESGGNLVRWMHVTPWKQDIESCDRVGLLQAMPAGDAEKDVEGIRWQQRKALMRDAIIYNRNNPSIIFYESGNESISEAHMREMKAIRDLYDAHGGRAIGSREMLDSKVAEYGGEMLYTNKSAHIPMWAMEYSRDEGSRKYWDDFTPPYHKDGTGPDSIWSVTFNKMVKSPDAKPYNRNMESHAVENVKRWYEFWRERPGTGKRVSSGGVNIIWSETNTHHRGEENYRRSGEVDALRIKKQNYYAHKVMWDGWVNPKQHSLHIVGHWNYVPDVKKDIYVIATADKVELKVNGESLGFGVKSDGFLFTFKDVQWQAGSITATGFNNNGKQVCTGTITTVGQPVALRLTQIQRPVPFIANGHDMALVEVEVVDASGNRCPTALNMIQYTLTGPGEWRGGMAMGPGNYVMTDKFPVEGGVNRFLVRATTTPGTITVKATAVGLRDASVTLTTTAFAVENGLTTVLPAAGLTYRLDRGPTPSTPSYAILRTPVAVASATAGAHADSAFASFDDNELSDWVNDGKLSTAWIEYTLEREAVVSEVTLKLNNFRSRMYPLSITVDGREVFKGNTKPTLGYYTIRCTPQRGRKVRIQLDGTATSTGGNSGVEVNGKKLDDGVARDDANAKGTLSIIEAEIYESRQGEKETIVVEE</sequence>
<reference evidence="10" key="1">
    <citation type="journal article" date="2014" name="Int. J. Syst. Evol. Microbiol.">
        <title>Complete genome sequence of Corynebacterium casei LMG S-19264T (=DSM 44701T), isolated from a smear-ripened cheese.</title>
        <authorList>
            <consortium name="US DOE Joint Genome Institute (JGI-PGF)"/>
            <person name="Walter F."/>
            <person name="Albersmeier A."/>
            <person name="Kalinowski J."/>
            <person name="Ruckert C."/>
        </authorList>
    </citation>
    <scope>NUCLEOTIDE SEQUENCE</scope>
    <source>
        <strain evidence="10">CGMCC 1.15290</strain>
    </source>
</reference>
<evidence type="ECO:0000259" key="5">
    <source>
        <dbReference type="Pfam" id="PF00703"/>
    </source>
</evidence>
<dbReference type="InterPro" id="IPR013783">
    <property type="entry name" value="Ig-like_fold"/>
</dbReference>